<proteinExistence type="predicted"/>
<name>A0A5C5ZNW4_9BACT</name>
<keyword evidence="2" id="KW-1185">Reference proteome</keyword>
<accession>A0A5C5ZNW4</accession>
<gene>
    <name evidence="1" type="ORF">Pla100_56590</name>
</gene>
<sequence>MVERSEHHRTTENHIVLAPERGRSPFSPNAVTPFGVGFVVTWLPLDDFDDHWVIQFQQSRGLLYFLRKRRPGLIIKLAHDLDSLVRNRSDVFSEVKWLTESEFLDLLIDDLRFFKRVDTDFDPIWQSVWARLGVTQNVIDGILAEVGIARFVQGGVVKPSVVRPNRLYYWHEHI</sequence>
<evidence type="ECO:0000313" key="1">
    <source>
        <dbReference type="EMBL" id="TWT89192.1"/>
    </source>
</evidence>
<dbReference type="Proteomes" id="UP000316213">
    <property type="component" value="Unassembled WGS sequence"/>
</dbReference>
<organism evidence="1 2">
    <name type="scientific">Neorhodopirellula pilleata</name>
    <dbReference type="NCBI Taxonomy" id="2714738"/>
    <lineage>
        <taxon>Bacteria</taxon>
        <taxon>Pseudomonadati</taxon>
        <taxon>Planctomycetota</taxon>
        <taxon>Planctomycetia</taxon>
        <taxon>Pirellulales</taxon>
        <taxon>Pirellulaceae</taxon>
        <taxon>Neorhodopirellula</taxon>
    </lineage>
</organism>
<reference evidence="1 2" key="1">
    <citation type="submission" date="2019-02" db="EMBL/GenBank/DDBJ databases">
        <title>Deep-cultivation of Planctomycetes and their phenomic and genomic characterization uncovers novel biology.</title>
        <authorList>
            <person name="Wiegand S."/>
            <person name="Jogler M."/>
            <person name="Boedeker C."/>
            <person name="Pinto D."/>
            <person name="Vollmers J."/>
            <person name="Rivas-Marin E."/>
            <person name="Kohn T."/>
            <person name="Peeters S.H."/>
            <person name="Heuer A."/>
            <person name="Rast P."/>
            <person name="Oberbeckmann S."/>
            <person name="Bunk B."/>
            <person name="Jeske O."/>
            <person name="Meyerdierks A."/>
            <person name="Storesund J.E."/>
            <person name="Kallscheuer N."/>
            <person name="Luecker S."/>
            <person name="Lage O.M."/>
            <person name="Pohl T."/>
            <person name="Merkel B.J."/>
            <person name="Hornburger P."/>
            <person name="Mueller R.-W."/>
            <person name="Bruemmer F."/>
            <person name="Labrenz M."/>
            <person name="Spormann A.M."/>
            <person name="Op Den Camp H."/>
            <person name="Overmann J."/>
            <person name="Amann R."/>
            <person name="Jetten M.S.M."/>
            <person name="Mascher T."/>
            <person name="Medema M.H."/>
            <person name="Devos D.P."/>
            <person name="Kaster A.-K."/>
            <person name="Ovreas L."/>
            <person name="Rohde M."/>
            <person name="Galperin M.Y."/>
            <person name="Jogler C."/>
        </authorList>
    </citation>
    <scope>NUCLEOTIDE SEQUENCE [LARGE SCALE GENOMIC DNA]</scope>
    <source>
        <strain evidence="1 2">Pla100</strain>
    </source>
</reference>
<protein>
    <submittedName>
        <fullName evidence="1">Uncharacterized protein</fullName>
    </submittedName>
</protein>
<comment type="caution">
    <text evidence="1">The sequence shown here is derived from an EMBL/GenBank/DDBJ whole genome shotgun (WGS) entry which is preliminary data.</text>
</comment>
<dbReference type="AlphaFoldDB" id="A0A5C5ZNW4"/>
<dbReference type="EMBL" id="SJPM01000020">
    <property type="protein sequence ID" value="TWT89192.1"/>
    <property type="molecule type" value="Genomic_DNA"/>
</dbReference>
<evidence type="ECO:0000313" key="2">
    <source>
        <dbReference type="Proteomes" id="UP000316213"/>
    </source>
</evidence>